<evidence type="ECO:0000313" key="2">
    <source>
        <dbReference type="Proteomes" id="UP001295794"/>
    </source>
</evidence>
<reference evidence="1" key="1">
    <citation type="submission" date="2023-11" db="EMBL/GenBank/DDBJ databases">
        <authorList>
            <person name="De Vega J J."/>
            <person name="De Vega J J."/>
        </authorList>
    </citation>
    <scope>NUCLEOTIDE SEQUENCE</scope>
</reference>
<name>A0AAD2K515_9AGAR</name>
<sequence>PSQACAISRDFRSECSIIQVTIDEKQDTISKKTLPSPVDTDLGAQPTRAERALPTFGSSGAAYSLAQNSALYSGKQPRLWHTCPNPTRSAARGGTNCAYRASSALSWWCQPKRCVIRWTWTSTPIPTFLSPMVRN</sequence>
<dbReference type="Proteomes" id="UP001295794">
    <property type="component" value="Unassembled WGS sequence"/>
</dbReference>
<dbReference type="EMBL" id="CAVNYO010000434">
    <property type="protein sequence ID" value="CAK5279057.1"/>
    <property type="molecule type" value="Genomic_DNA"/>
</dbReference>
<evidence type="ECO:0000313" key="1">
    <source>
        <dbReference type="EMBL" id="CAK5279057.1"/>
    </source>
</evidence>
<accession>A0AAD2K515</accession>
<comment type="caution">
    <text evidence="1">The sequence shown here is derived from an EMBL/GenBank/DDBJ whole genome shotgun (WGS) entry which is preliminary data.</text>
</comment>
<gene>
    <name evidence="1" type="ORF">MYCIT1_LOCUS28871</name>
</gene>
<dbReference type="AlphaFoldDB" id="A0AAD2K515"/>
<organism evidence="1 2">
    <name type="scientific">Mycena citricolor</name>
    <dbReference type="NCBI Taxonomy" id="2018698"/>
    <lineage>
        <taxon>Eukaryota</taxon>
        <taxon>Fungi</taxon>
        <taxon>Dikarya</taxon>
        <taxon>Basidiomycota</taxon>
        <taxon>Agaricomycotina</taxon>
        <taxon>Agaricomycetes</taxon>
        <taxon>Agaricomycetidae</taxon>
        <taxon>Agaricales</taxon>
        <taxon>Marasmiineae</taxon>
        <taxon>Mycenaceae</taxon>
        <taxon>Mycena</taxon>
    </lineage>
</organism>
<protein>
    <submittedName>
        <fullName evidence="1">Uncharacterized protein</fullName>
    </submittedName>
</protein>
<keyword evidence="2" id="KW-1185">Reference proteome</keyword>
<feature type="non-terminal residue" evidence="1">
    <location>
        <position position="1"/>
    </location>
</feature>
<proteinExistence type="predicted"/>